<reference evidence="7" key="1">
    <citation type="submission" date="2021-02" db="EMBL/GenBank/DDBJ databases">
        <authorList>
            <person name="Nowell W R."/>
        </authorList>
    </citation>
    <scope>NUCLEOTIDE SEQUENCE</scope>
</reference>
<dbReference type="InterPro" id="IPR018957">
    <property type="entry name" value="Znf_C3HC4_RING-type"/>
</dbReference>
<dbReference type="InterPro" id="IPR001841">
    <property type="entry name" value="Znf_RING"/>
</dbReference>
<evidence type="ECO:0000313" key="7">
    <source>
        <dbReference type="EMBL" id="CAF0996473.1"/>
    </source>
</evidence>
<dbReference type="InterPro" id="IPR013083">
    <property type="entry name" value="Znf_RING/FYVE/PHD"/>
</dbReference>
<evidence type="ECO:0000256" key="4">
    <source>
        <dbReference type="PROSITE-ProRule" id="PRU00175"/>
    </source>
</evidence>
<dbReference type="PANTHER" id="PTHR10131">
    <property type="entry name" value="TNF RECEPTOR ASSOCIATED FACTOR"/>
    <property type="match status" value="1"/>
</dbReference>
<evidence type="ECO:0000256" key="1">
    <source>
        <dbReference type="ARBA" id="ARBA00022723"/>
    </source>
</evidence>
<evidence type="ECO:0000313" key="10">
    <source>
        <dbReference type="Proteomes" id="UP000663829"/>
    </source>
</evidence>
<dbReference type="EMBL" id="CAJOBC010003120">
    <property type="protein sequence ID" value="CAF3768084.1"/>
    <property type="molecule type" value="Genomic_DNA"/>
</dbReference>
<protein>
    <recommendedName>
        <fullName evidence="5">RING-type domain-containing protein</fullName>
    </recommendedName>
</protein>
<evidence type="ECO:0000313" key="9">
    <source>
        <dbReference type="EMBL" id="CAF3768084.1"/>
    </source>
</evidence>
<dbReference type="Proteomes" id="UP000682733">
    <property type="component" value="Unassembled WGS sequence"/>
</dbReference>
<evidence type="ECO:0000313" key="8">
    <source>
        <dbReference type="EMBL" id="CAF3534536.1"/>
    </source>
</evidence>
<dbReference type="Gene3D" id="3.30.40.10">
    <property type="entry name" value="Zinc/RING finger domain, C3HC4 (zinc finger)"/>
    <property type="match status" value="2"/>
</dbReference>
<evidence type="ECO:0000256" key="2">
    <source>
        <dbReference type="ARBA" id="ARBA00022771"/>
    </source>
</evidence>
<comment type="caution">
    <text evidence="7">The sequence shown here is derived from an EMBL/GenBank/DDBJ whole genome shotgun (WGS) entry which is preliminary data.</text>
</comment>
<dbReference type="PROSITE" id="PS50089">
    <property type="entry name" value="ZF_RING_2"/>
    <property type="match status" value="1"/>
</dbReference>
<dbReference type="PANTHER" id="PTHR10131:SF94">
    <property type="entry name" value="TNF RECEPTOR-ASSOCIATED FACTOR 4"/>
    <property type="match status" value="1"/>
</dbReference>
<evidence type="ECO:0000313" key="6">
    <source>
        <dbReference type="EMBL" id="CAF0755332.1"/>
    </source>
</evidence>
<dbReference type="EMBL" id="CAJNOQ010003120">
    <property type="protein sequence ID" value="CAF0996473.1"/>
    <property type="molecule type" value="Genomic_DNA"/>
</dbReference>
<dbReference type="Proteomes" id="UP000663829">
    <property type="component" value="Unassembled WGS sequence"/>
</dbReference>
<dbReference type="EMBL" id="CAJOBA010000467">
    <property type="protein sequence ID" value="CAF3534536.1"/>
    <property type="molecule type" value="Genomic_DNA"/>
</dbReference>
<dbReference type="Proteomes" id="UP000677228">
    <property type="component" value="Unassembled WGS sequence"/>
</dbReference>
<dbReference type="SUPFAM" id="SSF57850">
    <property type="entry name" value="RING/U-box"/>
    <property type="match status" value="1"/>
</dbReference>
<keyword evidence="2 4" id="KW-0863">Zinc-finger</keyword>
<name>A0A814GHN2_9BILA</name>
<sequence length="225" mass="26284">MEGSKSMIRTDSLSTDRLNGEADVDLVLCPICQNILSKPIACKTCENSFCSKCIRLWLIKKPNMCPYNCRFEARKCPAILVTLLSKLKLDCRHKSQGCAAAIPYEALEQHELQQCDYRIRQCPGCKQEMLKKDLDLHEQEGCELVELTCLKCDTIYNQRQQHTELQCLKKQIVMVKEKLEASDRTSNTMEYNYKNMEEKYIREQKNDDYARRRQLKGQPDYCTYI</sequence>
<accession>A0A814GHN2</accession>
<evidence type="ECO:0000256" key="3">
    <source>
        <dbReference type="ARBA" id="ARBA00022833"/>
    </source>
</evidence>
<dbReference type="GO" id="GO:0008270">
    <property type="term" value="F:zinc ion binding"/>
    <property type="evidence" value="ECO:0007669"/>
    <property type="project" value="UniProtKB-KW"/>
</dbReference>
<dbReference type="OrthoDB" id="9049620at2759"/>
<dbReference type="Proteomes" id="UP000681722">
    <property type="component" value="Unassembled WGS sequence"/>
</dbReference>
<keyword evidence="1" id="KW-0479">Metal-binding</keyword>
<dbReference type="Pfam" id="PF00097">
    <property type="entry name" value="zf-C3HC4"/>
    <property type="match status" value="1"/>
</dbReference>
<dbReference type="AlphaFoldDB" id="A0A814GHN2"/>
<keyword evidence="10" id="KW-1185">Reference proteome</keyword>
<keyword evidence="3" id="KW-0862">Zinc</keyword>
<gene>
    <name evidence="7" type="ORF">GPM918_LOCUS13527</name>
    <name evidence="6" type="ORF">OVA965_LOCUS2251</name>
    <name evidence="9" type="ORF">SRO942_LOCUS13527</name>
    <name evidence="8" type="ORF">TMI583_LOCUS2251</name>
</gene>
<feature type="domain" description="RING-type" evidence="5">
    <location>
        <begin position="29"/>
        <end position="66"/>
    </location>
</feature>
<evidence type="ECO:0000259" key="5">
    <source>
        <dbReference type="PROSITE" id="PS50089"/>
    </source>
</evidence>
<proteinExistence type="predicted"/>
<dbReference type="SUPFAM" id="SSF49599">
    <property type="entry name" value="TRAF domain-like"/>
    <property type="match status" value="1"/>
</dbReference>
<dbReference type="EMBL" id="CAJNOK010000467">
    <property type="protein sequence ID" value="CAF0755332.1"/>
    <property type="molecule type" value="Genomic_DNA"/>
</dbReference>
<organism evidence="7 10">
    <name type="scientific">Didymodactylos carnosus</name>
    <dbReference type="NCBI Taxonomy" id="1234261"/>
    <lineage>
        <taxon>Eukaryota</taxon>
        <taxon>Metazoa</taxon>
        <taxon>Spiralia</taxon>
        <taxon>Gnathifera</taxon>
        <taxon>Rotifera</taxon>
        <taxon>Eurotatoria</taxon>
        <taxon>Bdelloidea</taxon>
        <taxon>Philodinida</taxon>
        <taxon>Philodinidae</taxon>
        <taxon>Didymodactylos</taxon>
    </lineage>
</organism>